<protein>
    <recommendedName>
        <fullName evidence="4">Nucleoside triphosphate pyrophosphatase</fullName>
        <ecNumber evidence="4">3.6.1.9</ecNumber>
    </recommendedName>
    <alternativeName>
        <fullName evidence="4">Nucleotide pyrophosphatase</fullName>
        <shortName evidence="4">Nucleotide PPase</shortName>
    </alternativeName>
</protein>
<dbReference type="AlphaFoldDB" id="A0A9X9XDL6"/>
<dbReference type="EC" id="3.6.1.9" evidence="4"/>
<dbReference type="GO" id="GO:0005737">
    <property type="term" value="C:cytoplasm"/>
    <property type="evidence" value="ECO:0007669"/>
    <property type="project" value="UniProtKB-SubCell"/>
</dbReference>
<sequence length="232" mass="24766">MARAPEGRSADAHAGGSCRRGARYAGAWTVIQAEVPRIILASASSARRSVLEGAGLRFEARPAAVDESAIKEAAQAEGIPPAEAALMLADAKAERIGRRDPEALVIGCDQLLVCEGAWFDKPADVAAARSHLRALRGRPHDLVTAVVCHRHGGRVWQHVAVPRLTMRVFSETFLDAYLAAEAEHVTQSVGAYRLEGPGVQLFDRVQGEHSAILGLPLLPLLGFLRQHGALLA</sequence>
<keyword evidence="3 4" id="KW-0546">Nucleotide metabolism</keyword>
<keyword evidence="2 4" id="KW-0378">Hydrolase</keyword>
<evidence type="ECO:0000256" key="3">
    <source>
        <dbReference type="ARBA" id="ARBA00023080"/>
    </source>
</evidence>
<evidence type="ECO:0000256" key="4">
    <source>
        <dbReference type="HAMAP-Rule" id="MF_00528"/>
    </source>
</evidence>
<dbReference type="CDD" id="cd00555">
    <property type="entry name" value="Maf"/>
    <property type="match status" value="1"/>
</dbReference>
<evidence type="ECO:0000256" key="1">
    <source>
        <dbReference type="ARBA" id="ARBA00001968"/>
    </source>
</evidence>
<comment type="similarity">
    <text evidence="4">Belongs to the Maf family.</text>
</comment>
<dbReference type="GO" id="GO:0047429">
    <property type="term" value="F:nucleoside triphosphate diphosphatase activity"/>
    <property type="evidence" value="ECO:0007669"/>
    <property type="project" value="UniProtKB-EC"/>
</dbReference>
<comment type="function">
    <text evidence="4">Nucleoside triphosphate pyrophosphatase. May have a dual role in cell division arrest and in preventing the incorporation of modified nucleotides into cellular nucleic acids.</text>
</comment>
<dbReference type="Proteomes" id="UP001138709">
    <property type="component" value="Unassembled WGS sequence"/>
</dbReference>
<evidence type="ECO:0000256" key="2">
    <source>
        <dbReference type="ARBA" id="ARBA00022801"/>
    </source>
</evidence>
<dbReference type="PANTHER" id="PTHR43213">
    <property type="entry name" value="BIFUNCTIONAL DTTP/UTP PYROPHOSPHATASE/METHYLTRANSFERASE PROTEIN-RELATED"/>
    <property type="match status" value="1"/>
</dbReference>
<evidence type="ECO:0000313" key="6">
    <source>
        <dbReference type="Proteomes" id="UP001138709"/>
    </source>
</evidence>
<dbReference type="Pfam" id="PF02545">
    <property type="entry name" value="Maf"/>
    <property type="match status" value="1"/>
</dbReference>
<dbReference type="SUPFAM" id="SSF52972">
    <property type="entry name" value="ITPase-like"/>
    <property type="match status" value="1"/>
</dbReference>
<dbReference type="PANTHER" id="PTHR43213:SF5">
    <property type="entry name" value="BIFUNCTIONAL DTTP_UTP PYROPHOSPHATASE_METHYLTRANSFERASE PROTEIN-RELATED"/>
    <property type="match status" value="1"/>
</dbReference>
<comment type="caution">
    <text evidence="5">The sequence shown here is derived from an EMBL/GenBank/DDBJ whole genome shotgun (WGS) entry which is preliminary data.</text>
</comment>
<keyword evidence="4" id="KW-0963">Cytoplasm</keyword>
<reference evidence="5" key="1">
    <citation type="submission" date="2020-01" db="EMBL/GenBank/DDBJ databases">
        <authorList>
            <person name="Rat A."/>
        </authorList>
    </citation>
    <scope>NUCLEOTIDE SEQUENCE</scope>
    <source>
        <strain evidence="5">LMG 31228</strain>
    </source>
</reference>
<dbReference type="Gene3D" id="3.90.950.10">
    <property type="match status" value="1"/>
</dbReference>
<dbReference type="PIRSF" id="PIRSF006305">
    <property type="entry name" value="Maf"/>
    <property type="match status" value="1"/>
</dbReference>
<comment type="catalytic activity">
    <reaction evidence="4">
        <text>a 2'-deoxyribonucleoside 5'-triphosphate + H2O = a 2'-deoxyribonucleoside 5'-phosphate + diphosphate + H(+)</text>
        <dbReference type="Rhea" id="RHEA:44644"/>
        <dbReference type="ChEBI" id="CHEBI:15377"/>
        <dbReference type="ChEBI" id="CHEBI:15378"/>
        <dbReference type="ChEBI" id="CHEBI:33019"/>
        <dbReference type="ChEBI" id="CHEBI:61560"/>
        <dbReference type="ChEBI" id="CHEBI:65317"/>
        <dbReference type="EC" id="3.6.1.9"/>
    </reaction>
</comment>
<proteinExistence type="inferred from homology"/>
<reference evidence="5" key="2">
    <citation type="journal article" date="2021" name="Syst. Appl. Microbiol.">
        <title>Roseomonas hellenica sp. nov., isolated from roots of wild-growing Alkanna tinctoria.</title>
        <authorList>
            <person name="Rat A."/>
            <person name="Naranjo H.D."/>
            <person name="Lebbe L."/>
            <person name="Cnockaert M."/>
            <person name="Krigas N."/>
            <person name="Grigoriadou K."/>
            <person name="Maloupa E."/>
            <person name="Willems A."/>
        </authorList>
    </citation>
    <scope>NUCLEOTIDE SEQUENCE</scope>
    <source>
        <strain evidence="5">LMG 31228</strain>
    </source>
</reference>
<comment type="cofactor">
    <cofactor evidence="1 4">
        <name>a divalent metal cation</name>
        <dbReference type="ChEBI" id="CHEBI:60240"/>
    </cofactor>
</comment>
<feature type="active site" description="Proton acceptor" evidence="4">
    <location>
        <position position="109"/>
    </location>
</feature>
<comment type="caution">
    <text evidence="4">Lacks conserved residue(s) required for the propagation of feature annotation.</text>
</comment>
<dbReference type="InterPro" id="IPR029001">
    <property type="entry name" value="ITPase-like_fam"/>
</dbReference>
<name>A0A9X9XDL6_9PROT</name>
<evidence type="ECO:0000313" key="5">
    <source>
        <dbReference type="EMBL" id="MBR0681802.1"/>
    </source>
</evidence>
<keyword evidence="6" id="KW-1185">Reference proteome</keyword>
<dbReference type="EMBL" id="JAAEDL010000014">
    <property type="protein sequence ID" value="MBR0681802.1"/>
    <property type="molecule type" value="Genomic_DNA"/>
</dbReference>
<gene>
    <name evidence="5" type="ORF">GXW74_15005</name>
</gene>
<comment type="catalytic activity">
    <reaction evidence="4">
        <text>a ribonucleoside 5'-triphosphate + H2O = a ribonucleoside 5'-phosphate + diphosphate + H(+)</text>
        <dbReference type="Rhea" id="RHEA:23996"/>
        <dbReference type="ChEBI" id="CHEBI:15377"/>
        <dbReference type="ChEBI" id="CHEBI:15378"/>
        <dbReference type="ChEBI" id="CHEBI:33019"/>
        <dbReference type="ChEBI" id="CHEBI:58043"/>
        <dbReference type="ChEBI" id="CHEBI:61557"/>
        <dbReference type="EC" id="3.6.1.9"/>
    </reaction>
</comment>
<dbReference type="GO" id="GO:0009117">
    <property type="term" value="P:nucleotide metabolic process"/>
    <property type="evidence" value="ECO:0007669"/>
    <property type="project" value="UniProtKB-KW"/>
</dbReference>
<dbReference type="InterPro" id="IPR003697">
    <property type="entry name" value="Maf-like"/>
</dbReference>
<dbReference type="HAMAP" id="MF_00528">
    <property type="entry name" value="Maf"/>
    <property type="match status" value="1"/>
</dbReference>
<comment type="subcellular location">
    <subcellularLocation>
        <location evidence="4">Cytoplasm</location>
    </subcellularLocation>
</comment>
<organism evidence="5 6">
    <name type="scientific">Neoroseomonas eburnea</name>
    <dbReference type="NCBI Taxonomy" id="1346889"/>
    <lineage>
        <taxon>Bacteria</taxon>
        <taxon>Pseudomonadati</taxon>
        <taxon>Pseudomonadota</taxon>
        <taxon>Alphaproteobacteria</taxon>
        <taxon>Acetobacterales</taxon>
        <taxon>Acetobacteraceae</taxon>
        <taxon>Neoroseomonas</taxon>
    </lineage>
</organism>
<accession>A0A9X9XDL6</accession>